<evidence type="ECO:0000259" key="17">
    <source>
        <dbReference type="Pfam" id="PF02875"/>
    </source>
</evidence>
<evidence type="ECO:0000313" key="21">
    <source>
        <dbReference type="EMBL" id="CAB4670431.1"/>
    </source>
</evidence>
<dbReference type="UniPathway" id="UPA00219"/>
<dbReference type="GO" id="GO:0005524">
    <property type="term" value="F:ATP binding"/>
    <property type="evidence" value="ECO:0007669"/>
    <property type="project" value="UniProtKB-KW"/>
</dbReference>
<dbReference type="EMBL" id="CAEZWU010000102">
    <property type="protein sequence ID" value="CAB4670431.1"/>
    <property type="molecule type" value="Genomic_DNA"/>
</dbReference>
<feature type="domain" description="Mur ligase N-terminal catalytic" evidence="16">
    <location>
        <begin position="383"/>
        <end position="480"/>
    </location>
</feature>
<evidence type="ECO:0000256" key="4">
    <source>
        <dbReference type="ARBA" id="ARBA00022475"/>
    </source>
</evidence>
<dbReference type="Gene3D" id="3.90.190.20">
    <property type="entry name" value="Mur ligase, C-terminal domain"/>
    <property type="match status" value="1"/>
</dbReference>
<reference evidence="21" key="1">
    <citation type="submission" date="2020-05" db="EMBL/GenBank/DDBJ databases">
        <authorList>
            <person name="Chiriac C."/>
            <person name="Salcher M."/>
            <person name="Ghai R."/>
            <person name="Kavagutti S V."/>
        </authorList>
    </citation>
    <scope>NUCLEOTIDE SEQUENCE</scope>
</reference>
<evidence type="ECO:0000256" key="9">
    <source>
        <dbReference type="ARBA" id="ARBA00022840"/>
    </source>
</evidence>
<evidence type="ECO:0000256" key="11">
    <source>
        <dbReference type="ARBA" id="ARBA00022984"/>
    </source>
</evidence>
<dbReference type="GO" id="GO:0008360">
    <property type="term" value="P:regulation of cell shape"/>
    <property type="evidence" value="ECO:0007669"/>
    <property type="project" value="UniProtKB-KW"/>
</dbReference>
<dbReference type="Pfam" id="PF04101">
    <property type="entry name" value="Glyco_tran_28_C"/>
    <property type="match status" value="1"/>
</dbReference>
<dbReference type="Pfam" id="PF02875">
    <property type="entry name" value="Mur_ligase_C"/>
    <property type="match status" value="1"/>
</dbReference>
<comment type="subcellular location">
    <subcellularLocation>
        <location evidence="1">Cytoplasm</location>
    </subcellularLocation>
</comment>
<evidence type="ECO:0000256" key="14">
    <source>
        <dbReference type="ARBA" id="ARBA00023316"/>
    </source>
</evidence>
<evidence type="ECO:0000256" key="3">
    <source>
        <dbReference type="ARBA" id="ARBA00012211"/>
    </source>
</evidence>
<dbReference type="AlphaFoldDB" id="A0A6J6M8E2"/>
<evidence type="ECO:0000259" key="19">
    <source>
        <dbReference type="Pfam" id="PF04101"/>
    </source>
</evidence>
<evidence type="ECO:0000259" key="18">
    <source>
        <dbReference type="Pfam" id="PF03033"/>
    </source>
</evidence>
<evidence type="ECO:0000256" key="8">
    <source>
        <dbReference type="ARBA" id="ARBA00022741"/>
    </source>
</evidence>
<dbReference type="GO" id="GO:0050511">
    <property type="term" value="F:undecaprenyldiphospho-muramoylpentapeptide beta-N-acetylglucosaminyltransferase activity"/>
    <property type="evidence" value="ECO:0007669"/>
    <property type="project" value="InterPro"/>
</dbReference>
<keyword evidence="10" id="KW-0133">Cell shape</keyword>
<evidence type="ECO:0000256" key="5">
    <source>
        <dbReference type="ARBA" id="ARBA00022490"/>
    </source>
</evidence>
<dbReference type="HAMAP" id="MF_00033">
    <property type="entry name" value="MurG"/>
    <property type="match status" value="1"/>
</dbReference>
<dbReference type="Pfam" id="PF03033">
    <property type="entry name" value="Glyco_transf_28"/>
    <property type="match status" value="1"/>
</dbReference>
<proteinExistence type="inferred from homology"/>
<evidence type="ECO:0000256" key="13">
    <source>
        <dbReference type="ARBA" id="ARBA00023306"/>
    </source>
</evidence>
<protein>
    <recommendedName>
        <fullName evidence="3">UDP-N-acetylmuramate--L-alanine ligase</fullName>
        <ecNumber evidence="3">6.3.2.8</ecNumber>
    </recommendedName>
</protein>
<gene>
    <name evidence="21" type="ORF">UFOPK2292_00776</name>
</gene>
<keyword evidence="12" id="KW-0472">Membrane</keyword>
<dbReference type="SUPFAM" id="SSF53244">
    <property type="entry name" value="MurD-like peptide ligases, peptide-binding domain"/>
    <property type="match status" value="1"/>
</dbReference>
<dbReference type="InterPro" id="IPR013221">
    <property type="entry name" value="Mur_ligase_cen"/>
</dbReference>
<evidence type="ECO:0000259" key="16">
    <source>
        <dbReference type="Pfam" id="PF01225"/>
    </source>
</evidence>
<dbReference type="InterPro" id="IPR004101">
    <property type="entry name" value="Mur_ligase_C"/>
</dbReference>
<organism evidence="21">
    <name type="scientific">freshwater metagenome</name>
    <dbReference type="NCBI Taxonomy" id="449393"/>
    <lineage>
        <taxon>unclassified sequences</taxon>
        <taxon>metagenomes</taxon>
        <taxon>ecological metagenomes</taxon>
    </lineage>
</organism>
<dbReference type="PANTHER" id="PTHR43445:SF3">
    <property type="entry name" value="UDP-N-ACETYLMURAMATE--L-ALANINE LIGASE"/>
    <property type="match status" value="1"/>
</dbReference>
<keyword evidence="14" id="KW-0961">Cell wall biogenesis/degradation</keyword>
<dbReference type="InterPro" id="IPR050061">
    <property type="entry name" value="MurCDEF_pg_biosynth"/>
</dbReference>
<evidence type="ECO:0000256" key="2">
    <source>
        <dbReference type="ARBA" id="ARBA00004752"/>
    </source>
</evidence>
<dbReference type="GO" id="GO:0005975">
    <property type="term" value="P:carbohydrate metabolic process"/>
    <property type="evidence" value="ECO:0007669"/>
    <property type="project" value="InterPro"/>
</dbReference>
<dbReference type="InterPro" id="IPR004276">
    <property type="entry name" value="GlycoTrans_28_N"/>
</dbReference>
<keyword evidence="5" id="KW-0963">Cytoplasm</keyword>
<dbReference type="Gene3D" id="3.40.50.2000">
    <property type="entry name" value="Glycogen Phosphorylase B"/>
    <property type="match status" value="2"/>
</dbReference>
<dbReference type="SUPFAM" id="SSF53756">
    <property type="entry name" value="UDP-Glycosyltransferase/glycogen phosphorylase"/>
    <property type="match status" value="1"/>
</dbReference>
<dbReference type="Gene3D" id="3.40.1190.10">
    <property type="entry name" value="Mur-like, catalytic domain"/>
    <property type="match status" value="1"/>
</dbReference>
<accession>A0A6J6M8E2</accession>
<evidence type="ECO:0000256" key="7">
    <source>
        <dbReference type="ARBA" id="ARBA00022618"/>
    </source>
</evidence>
<dbReference type="GO" id="GO:0005737">
    <property type="term" value="C:cytoplasm"/>
    <property type="evidence" value="ECO:0007669"/>
    <property type="project" value="UniProtKB-SubCell"/>
</dbReference>
<comment type="pathway">
    <text evidence="2">Cell wall biogenesis; peptidoglycan biosynthesis.</text>
</comment>
<feature type="domain" description="Glycosyltransferase family 28 N-terminal" evidence="18">
    <location>
        <begin position="1"/>
        <end position="144"/>
    </location>
</feature>
<evidence type="ECO:0000256" key="12">
    <source>
        <dbReference type="ARBA" id="ARBA00023136"/>
    </source>
</evidence>
<dbReference type="SUPFAM" id="SSF51984">
    <property type="entry name" value="MurCD N-terminal domain"/>
    <property type="match status" value="1"/>
</dbReference>
<feature type="domain" description="Glycosyl transferase family 28 C-terminal" evidence="19">
    <location>
        <begin position="190"/>
        <end position="345"/>
    </location>
</feature>
<dbReference type="InterPro" id="IPR007235">
    <property type="entry name" value="Glyco_trans_28_C"/>
</dbReference>
<comment type="catalytic activity">
    <reaction evidence="15">
        <text>UDP-N-acetyl-alpha-D-muramate + L-alanine + ATP = UDP-N-acetyl-alpha-D-muramoyl-L-alanine + ADP + phosphate + H(+)</text>
        <dbReference type="Rhea" id="RHEA:23372"/>
        <dbReference type="ChEBI" id="CHEBI:15378"/>
        <dbReference type="ChEBI" id="CHEBI:30616"/>
        <dbReference type="ChEBI" id="CHEBI:43474"/>
        <dbReference type="ChEBI" id="CHEBI:57972"/>
        <dbReference type="ChEBI" id="CHEBI:70757"/>
        <dbReference type="ChEBI" id="CHEBI:83898"/>
        <dbReference type="ChEBI" id="CHEBI:456216"/>
        <dbReference type="EC" id="6.3.2.8"/>
    </reaction>
</comment>
<evidence type="ECO:0000259" key="20">
    <source>
        <dbReference type="Pfam" id="PF08245"/>
    </source>
</evidence>
<keyword evidence="13" id="KW-0131">Cell cycle</keyword>
<dbReference type="HAMAP" id="MF_00046">
    <property type="entry name" value="MurC"/>
    <property type="match status" value="1"/>
</dbReference>
<dbReference type="InterPro" id="IPR000713">
    <property type="entry name" value="Mur_ligase_N"/>
</dbReference>
<evidence type="ECO:0000256" key="1">
    <source>
        <dbReference type="ARBA" id="ARBA00004496"/>
    </source>
</evidence>
<dbReference type="GO" id="GO:0051301">
    <property type="term" value="P:cell division"/>
    <property type="evidence" value="ECO:0007669"/>
    <property type="project" value="UniProtKB-KW"/>
</dbReference>
<dbReference type="GO" id="GO:0008763">
    <property type="term" value="F:UDP-N-acetylmuramate-L-alanine ligase activity"/>
    <property type="evidence" value="ECO:0007669"/>
    <property type="project" value="UniProtKB-EC"/>
</dbReference>
<dbReference type="EC" id="6.3.2.8" evidence="3"/>
<dbReference type="Pfam" id="PF01225">
    <property type="entry name" value="Mur_ligase"/>
    <property type="match status" value="1"/>
</dbReference>
<evidence type="ECO:0000256" key="10">
    <source>
        <dbReference type="ARBA" id="ARBA00022960"/>
    </source>
</evidence>
<dbReference type="InterPro" id="IPR036615">
    <property type="entry name" value="Mur_ligase_C_dom_sf"/>
</dbReference>
<keyword evidence="7" id="KW-0132">Cell division</keyword>
<dbReference type="InterPro" id="IPR006009">
    <property type="entry name" value="GlcNAc_MurG"/>
</dbReference>
<dbReference type="InterPro" id="IPR036565">
    <property type="entry name" value="Mur-like_cat_sf"/>
</dbReference>
<keyword evidence="4" id="KW-1003">Cell membrane</keyword>
<dbReference type="Pfam" id="PF08245">
    <property type="entry name" value="Mur_ligase_M"/>
    <property type="match status" value="1"/>
</dbReference>
<dbReference type="InterPro" id="IPR005758">
    <property type="entry name" value="UDP-N-AcMur_Ala_ligase_MurC"/>
</dbReference>
<sequence length="846" mass="90484">MITGGGTSGHVIPALAIAELLVDSGYSQNQIHFVGTLNGAETRLVPPTKIPLTLLDVRGFNRKLSFSSLKTNLHALLMLRRAIANATVLLQSLNPAVVVSVGGYGSVPATRAAAKLNIPVVTVSYDRLPGRATRLQARRAAATAVAYLPSKLPNATLTGAPVRRSIRELDIAAMRDAARLRLGLPVDSKVIAVTGGSLGSAFLNKLTRELVEQNHDRKDLSIIHLTGERYLNDDQPKYENTNGIFYLRLPTTDSMHDIYAASDLVVSRAGASTVAELATVGRASVLIPWKQAADNHQFFNAQWLGDSGGAIVMDEDAVSIQKICNAVILLINDQQKLLEMNHRAREAGKLHRDSGILKLISLVARDKSSDMALAEFTLDIKRKIHIVGVGGPGMSAIATVLAEMGHAVSGSDIYDGEVIERLRKVGVKINVGHNTDAVAGCDAVTGSPAIPKSNIEYQQAVSSNIKVLSRAEILSAICRQAQSVGVAGTHGKTTTSSMLTTILIEAKLNPSYLIGGDVNDFGRGASWTGSNLFVVEADESDSTHLRLPLMGAILTNVDIDHLDNFQTFDAIRESFKEFISKVKGPHVLCVDDPYCAEIAQQFGSITYSASLGDSKTESPVNADFVASEITFNNGAAQFKVSQNTATQTVPLGIVNIQLRGIHNVRNALGALVMAINLGASFTQAATALAKFGGVARRFDNHGTHRGITYVDDYAHLPNEISAVLAGARDESDSWSRVVAVFQPNRFNRMSVISHLYANSFSDADLVVVTDIYASGTAAIAGVTGELVVNAIRSAHPNLKVIYQPKRSDLIEFLDGELKSGDLCISMGCGDIAMLPSELISRKLTSQ</sequence>
<name>A0A6J6M8E2_9ZZZZ</name>
<dbReference type="PANTHER" id="PTHR43445">
    <property type="entry name" value="UDP-N-ACETYLMURAMATE--L-ALANINE LIGASE-RELATED"/>
    <property type="match status" value="1"/>
</dbReference>
<keyword evidence="11" id="KW-0573">Peptidoglycan synthesis</keyword>
<dbReference type="GO" id="GO:0009252">
    <property type="term" value="P:peptidoglycan biosynthetic process"/>
    <property type="evidence" value="ECO:0007669"/>
    <property type="project" value="UniProtKB-UniPathway"/>
</dbReference>
<dbReference type="NCBIfam" id="TIGR01082">
    <property type="entry name" value="murC"/>
    <property type="match status" value="1"/>
</dbReference>
<feature type="domain" description="Mur ligase C-terminal" evidence="17">
    <location>
        <begin position="696"/>
        <end position="829"/>
    </location>
</feature>
<dbReference type="CDD" id="cd03785">
    <property type="entry name" value="GT28_MurG"/>
    <property type="match status" value="1"/>
</dbReference>
<evidence type="ECO:0000256" key="6">
    <source>
        <dbReference type="ARBA" id="ARBA00022598"/>
    </source>
</evidence>
<feature type="domain" description="Mur ligase central" evidence="20">
    <location>
        <begin position="486"/>
        <end position="674"/>
    </location>
</feature>
<keyword evidence="9" id="KW-0067">ATP-binding</keyword>
<evidence type="ECO:0000256" key="15">
    <source>
        <dbReference type="ARBA" id="ARBA00047833"/>
    </source>
</evidence>
<keyword evidence="6" id="KW-0436">Ligase</keyword>
<dbReference type="GO" id="GO:0071555">
    <property type="term" value="P:cell wall organization"/>
    <property type="evidence" value="ECO:0007669"/>
    <property type="project" value="UniProtKB-KW"/>
</dbReference>
<keyword evidence="8" id="KW-0547">Nucleotide-binding</keyword>
<dbReference type="SUPFAM" id="SSF53623">
    <property type="entry name" value="MurD-like peptide ligases, catalytic domain"/>
    <property type="match status" value="1"/>
</dbReference>
<dbReference type="Gene3D" id="3.40.50.720">
    <property type="entry name" value="NAD(P)-binding Rossmann-like Domain"/>
    <property type="match status" value="1"/>
</dbReference>